<dbReference type="Pfam" id="PF13561">
    <property type="entry name" value="adh_short_C2"/>
    <property type="match status" value="1"/>
</dbReference>
<dbReference type="PRINTS" id="PR00080">
    <property type="entry name" value="SDRFAMILY"/>
</dbReference>
<reference evidence="3 4" key="1">
    <citation type="submission" date="2018-01" db="EMBL/GenBank/DDBJ databases">
        <title>Twenty Corynebacterium bovis Genomes.</title>
        <authorList>
            <person name="Gulvik C.A."/>
        </authorList>
    </citation>
    <scope>NUCLEOTIDE SEQUENCE [LARGE SCALE GENOMIC DNA]</scope>
    <source>
        <strain evidence="3 4">F6900</strain>
    </source>
</reference>
<evidence type="ECO:0000313" key="4">
    <source>
        <dbReference type="Proteomes" id="UP000276526"/>
    </source>
</evidence>
<sequence>MTDTSRTTDPTTDPTTDGAQRVAAVTGAGAGIGAAVAELLAARGYAVVVSDVDLSAAEQVVERITSAGGTATAVTVNAGDEQDQRALVDTAVETYGRLDAAVNNAGLGAPVNRLADITPEQYHRAVDVTLTGTFLGMRAQLAQMERQGSGAVVNVISIGGLRPAAGMSPYTSAKHGVTGLTEVAALDYADRGIRVNGVAPGPIDTAALATLSEERRHAEEQKIPVKRLGTPEEVAKAVAWLLSDDASFTTGAVLTVDGGASLL</sequence>
<proteinExistence type="inferred from homology"/>
<dbReference type="NCBIfam" id="NF005559">
    <property type="entry name" value="PRK07231.1"/>
    <property type="match status" value="1"/>
</dbReference>
<keyword evidence="2" id="KW-0560">Oxidoreductase</keyword>
<dbReference type="RefSeq" id="WP_125173134.1">
    <property type="nucleotide sequence ID" value="NZ_JAPJOD010000224.1"/>
</dbReference>
<dbReference type="InterPro" id="IPR036291">
    <property type="entry name" value="NAD(P)-bd_dom_sf"/>
</dbReference>
<gene>
    <name evidence="3" type="ORF">CXF48_08610</name>
</gene>
<evidence type="ECO:0000256" key="2">
    <source>
        <dbReference type="ARBA" id="ARBA00023002"/>
    </source>
</evidence>
<dbReference type="EMBL" id="PQNK01000014">
    <property type="protein sequence ID" value="RRO86000.1"/>
    <property type="molecule type" value="Genomic_DNA"/>
</dbReference>
<dbReference type="InterPro" id="IPR020904">
    <property type="entry name" value="Sc_DH/Rdtase_CS"/>
</dbReference>
<comment type="caution">
    <text evidence="3">The sequence shown here is derived from an EMBL/GenBank/DDBJ whole genome shotgun (WGS) entry which is preliminary data.</text>
</comment>
<organism evidence="3 4">
    <name type="scientific">Corynebacterium bovis</name>
    <dbReference type="NCBI Taxonomy" id="36808"/>
    <lineage>
        <taxon>Bacteria</taxon>
        <taxon>Bacillati</taxon>
        <taxon>Actinomycetota</taxon>
        <taxon>Actinomycetes</taxon>
        <taxon>Mycobacteriales</taxon>
        <taxon>Corynebacteriaceae</taxon>
        <taxon>Corynebacterium</taxon>
    </lineage>
</organism>
<protein>
    <submittedName>
        <fullName evidence="3">Short-chain dehydrogenase</fullName>
    </submittedName>
</protein>
<dbReference type="PRINTS" id="PR00081">
    <property type="entry name" value="GDHRDH"/>
</dbReference>
<accession>A0A426PX26</accession>
<evidence type="ECO:0000256" key="1">
    <source>
        <dbReference type="ARBA" id="ARBA00006484"/>
    </source>
</evidence>
<comment type="similarity">
    <text evidence="1">Belongs to the short-chain dehydrogenases/reductases (SDR) family.</text>
</comment>
<dbReference type="PANTHER" id="PTHR24321">
    <property type="entry name" value="DEHYDROGENASES, SHORT CHAIN"/>
    <property type="match status" value="1"/>
</dbReference>
<dbReference type="InterPro" id="IPR002347">
    <property type="entry name" value="SDR_fam"/>
</dbReference>
<dbReference type="PANTHER" id="PTHR24321:SF8">
    <property type="entry name" value="ESTRADIOL 17-BETA-DEHYDROGENASE 8-RELATED"/>
    <property type="match status" value="1"/>
</dbReference>
<dbReference type="PROSITE" id="PS00061">
    <property type="entry name" value="ADH_SHORT"/>
    <property type="match status" value="1"/>
</dbReference>
<dbReference type="FunFam" id="3.40.50.720:FF:000084">
    <property type="entry name" value="Short-chain dehydrogenase reductase"/>
    <property type="match status" value="1"/>
</dbReference>
<dbReference type="AlphaFoldDB" id="A0A426PX26"/>
<dbReference type="SUPFAM" id="SSF51735">
    <property type="entry name" value="NAD(P)-binding Rossmann-fold domains"/>
    <property type="match status" value="1"/>
</dbReference>
<dbReference type="CDD" id="cd05233">
    <property type="entry name" value="SDR_c"/>
    <property type="match status" value="1"/>
</dbReference>
<dbReference type="GO" id="GO:0016491">
    <property type="term" value="F:oxidoreductase activity"/>
    <property type="evidence" value="ECO:0007669"/>
    <property type="project" value="UniProtKB-KW"/>
</dbReference>
<name>A0A426PX26_9CORY</name>
<evidence type="ECO:0000313" key="3">
    <source>
        <dbReference type="EMBL" id="RRO86000.1"/>
    </source>
</evidence>
<dbReference type="Proteomes" id="UP000276526">
    <property type="component" value="Unassembled WGS sequence"/>
</dbReference>
<dbReference type="Gene3D" id="3.40.50.720">
    <property type="entry name" value="NAD(P)-binding Rossmann-like Domain"/>
    <property type="match status" value="1"/>
</dbReference>